<dbReference type="PANTHER" id="PTHR34183">
    <property type="entry name" value="ENDOLYTIC PEPTIDOGLYCAN TRANSGLYCOSYLASE RLPA"/>
    <property type="match status" value="1"/>
</dbReference>
<evidence type="ECO:0000313" key="8">
    <source>
        <dbReference type="EMBL" id="RDV06854.1"/>
    </source>
</evidence>
<dbReference type="GO" id="GO:0008932">
    <property type="term" value="F:lytic endotransglycosylase activity"/>
    <property type="evidence" value="ECO:0007669"/>
    <property type="project" value="UniProtKB-UniRule"/>
</dbReference>
<dbReference type="AlphaFoldDB" id="A0A371BGX9"/>
<evidence type="ECO:0000256" key="6">
    <source>
        <dbReference type="SAM" id="SignalP"/>
    </source>
</evidence>
<dbReference type="Pfam" id="PF03330">
    <property type="entry name" value="DPBB_1"/>
    <property type="match status" value="1"/>
</dbReference>
<keyword evidence="4" id="KW-0564">Palmitate</keyword>
<dbReference type="SUPFAM" id="SSF50685">
    <property type="entry name" value="Barwin-like endoglucanases"/>
    <property type="match status" value="1"/>
</dbReference>
<proteinExistence type="inferred from homology"/>
<dbReference type="PROSITE" id="PS51257">
    <property type="entry name" value="PROKAR_LIPOPROTEIN"/>
    <property type="match status" value="1"/>
</dbReference>
<evidence type="ECO:0000256" key="5">
    <source>
        <dbReference type="RuleBase" id="RU003495"/>
    </source>
</evidence>
<gene>
    <name evidence="4" type="primary">rlpA</name>
    <name evidence="8" type="ORF">DXH95_05500</name>
</gene>
<dbReference type="GO" id="GO:0071555">
    <property type="term" value="P:cell wall organization"/>
    <property type="evidence" value="ECO:0007669"/>
    <property type="project" value="UniProtKB-KW"/>
</dbReference>
<dbReference type="InterPro" id="IPR036680">
    <property type="entry name" value="SPOR-like_sf"/>
</dbReference>
<feature type="domain" description="SPOR" evidence="7">
    <location>
        <begin position="250"/>
        <end position="322"/>
    </location>
</feature>
<dbReference type="CDD" id="cd22268">
    <property type="entry name" value="DPBB_RlpA-like"/>
    <property type="match status" value="1"/>
</dbReference>
<comment type="similarity">
    <text evidence="4 5">Belongs to the RlpA family.</text>
</comment>
<dbReference type="SUPFAM" id="SSF110997">
    <property type="entry name" value="Sporulation related repeat"/>
    <property type="match status" value="1"/>
</dbReference>
<dbReference type="EMBL" id="QRGP01000001">
    <property type="protein sequence ID" value="RDV06854.1"/>
    <property type="molecule type" value="Genomic_DNA"/>
</dbReference>
<dbReference type="GO" id="GO:0009279">
    <property type="term" value="C:cell outer membrane"/>
    <property type="evidence" value="ECO:0007669"/>
    <property type="project" value="TreeGrafter"/>
</dbReference>
<evidence type="ECO:0000256" key="1">
    <source>
        <dbReference type="ARBA" id="ARBA00022729"/>
    </source>
</evidence>
<comment type="caution">
    <text evidence="8">The sequence shown here is derived from an EMBL/GenBank/DDBJ whole genome shotgun (WGS) entry which is preliminary data.</text>
</comment>
<dbReference type="PANTHER" id="PTHR34183:SF1">
    <property type="entry name" value="ENDOLYTIC PEPTIDOGLYCAN TRANSGLYCOSYLASE RLPA"/>
    <property type="match status" value="1"/>
</dbReference>
<dbReference type="NCBIfam" id="TIGR00413">
    <property type="entry name" value="rlpA"/>
    <property type="match status" value="1"/>
</dbReference>
<dbReference type="EC" id="4.2.2.-" evidence="4"/>
<dbReference type="InterPro" id="IPR009009">
    <property type="entry name" value="RlpA-like_DPBB"/>
</dbReference>
<protein>
    <recommendedName>
        <fullName evidence="4">Endolytic peptidoglycan transglycosylase RlpA</fullName>
        <ecNumber evidence="4">4.2.2.-</ecNumber>
    </recommendedName>
</protein>
<dbReference type="Pfam" id="PF05036">
    <property type="entry name" value="SPOR"/>
    <property type="match status" value="1"/>
</dbReference>
<dbReference type="GO" id="GO:0042834">
    <property type="term" value="F:peptidoglycan binding"/>
    <property type="evidence" value="ECO:0007669"/>
    <property type="project" value="InterPro"/>
</dbReference>
<feature type="signal peptide" evidence="6">
    <location>
        <begin position="1"/>
        <end position="22"/>
    </location>
</feature>
<sequence>MRYETRLLIGASLCLLLSSCGGGDPQTIPAAEKAPVASVSDFPVKLGSPFTVGATTYTPEDTSNYDEVGFASWYGKELQGNQTANGETFVPGAITAAHKTLPMPSYVEVTALDTGRTILVRINDRGPMANDRLIDLSEGAARQLGISEQGLAPVRVRRVNPPEQDRAVLRANQPAGTRLDTPESLLKVLRDKLAKMPKPETPKVAAPEVVTTPPAKPVSAPAKVTTKPATTKTPAIVEPAKSAVREVKAVSTKAGYVVQVAAFSSKANADQLAAKLDAKVVASADGKLHRVRFGPFASESEAKAALKNAQAKGYPQARLLRE</sequence>
<evidence type="ECO:0000259" key="7">
    <source>
        <dbReference type="PROSITE" id="PS51724"/>
    </source>
</evidence>
<evidence type="ECO:0000256" key="3">
    <source>
        <dbReference type="ARBA" id="ARBA00023316"/>
    </source>
</evidence>
<dbReference type="RefSeq" id="WP_115548401.1">
    <property type="nucleotide sequence ID" value="NZ_QRGP01000001.1"/>
</dbReference>
<keyword evidence="1 6" id="KW-0732">Signal</keyword>
<evidence type="ECO:0000256" key="4">
    <source>
        <dbReference type="HAMAP-Rule" id="MF_02071"/>
    </source>
</evidence>
<dbReference type="InterPro" id="IPR034718">
    <property type="entry name" value="RlpA"/>
</dbReference>
<dbReference type="GO" id="GO:0005886">
    <property type="term" value="C:plasma membrane"/>
    <property type="evidence" value="ECO:0007669"/>
    <property type="project" value="UniProtKB-SubCell"/>
</dbReference>
<dbReference type="Gene3D" id="3.30.70.1070">
    <property type="entry name" value="Sporulation related repeat"/>
    <property type="match status" value="1"/>
</dbReference>
<organism evidence="8 9">
    <name type="scientific">Sphingorhabdus pulchriflava</name>
    <dbReference type="NCBI Taxonomy" id="2292257"/>
    <lineage>
        <taxon>Bacteria</taxon>
        <taxon>Pseudomonadati</taxon>
        <taxon>Pseudomonadota</taxon>
        <taxon>Alphaproteobacteria</taxon>
        <taxon>Sphingomonadales</taxon>
        <taxon>Sphingomonadaceae</taxon>
        <taxon>Sphingorhabdus</taxon>
    </lineage>
</organism>
<dbReference type="Gene3D" id="2.40.40.10">
    <property type="entry name" value="RlpA-like domain"/>
    <property type="match status" value="1"/>
</dbReference>
<feature type="chain" id="PRO_5017093279" description="Endolytic peptidoglycan transglycosylase RlpA" evidence="6">
    <location>
        <begin position="23"/>
        <end position="322"/>
    </location>
</feature>
<dbReference type="PROSITE" id="PS51724">
    <property type="entry name" value="SPOR"/>
    <property type="match status" value="1"/>
</dbReference>
<dbReference type="Proteomes" id="UP000263833">
    <property type="component" value="Unassembled WGS sequence"/>
</dbReference>
<dbReference type="InterPro" id="IPR007730">
    <property type="entry name" value="SPOR-like_dom"/>
</dbReference>
<comment type="function">
    <text evidence="4">Lytic transglycosylase with a strong preference for naked glycan strands that lack stem peptides.</text>
</comment>
<keyword evidence="4" id="KW-1003">Cell membrane</keyword>
<reference evidence="9" key="1">
    <citation type="submission" date="2018-08" db="EMBL/GenBank/DDBJ databases">
        <authorList>
            <person name="Kim S.-J."/>
            <person name="Jung G.-Y."/>
        </authorList>
    </citation>
    <scope>NUCLEOTIDE SEQUENCE [LARGE SCALE GENOMIC DNA]</scope>
    <source>
        <strain evidence="9">GY_G</strain>
    </source>
</reference>
<dbReference type="HAMAP" id="MF_02071">
    <property type="entry name" value="RlpA"/>
    <property type="match status" value="1"/>
</dbReference>
<keyword evidence="3 4" id="KW-0961">Cell wall biogenesis/degradation</keyword>
<keyword evidence="9" id="KW-1185">Reference proteome</keyword>
<keyword evidence="4" id="KW-0472">Membrane</keyword>
<keyword evidence="2 4" id="KW-0456">Lyase</keyword>
<name>A0A371BGX9_9SPHN</name>
<evidence type="ECO:0000256" key="2">
    <source>
        <dbReference type="ARBA" id="ARBA00023239"/>
    </source>
</evidence>
<keyword evidence="4" id="KW-0449">Lipoprotein</keyword>
<dbReference type="InterPro" id="IPR012997">
    <property type="entry name" value="RplA"/>
</dbReference>
<dbReference type="OrthoDB" id="9779128at2"/>
<dbReference type="GO" id="GO:0000270">
    <property type="term" value="P:peptidoglycan metabolic process"/>
    <property type="evidence" value="ECO:0007669"/>
    <property type="project" value="UniProtKB-UniRule"/>
</dbReference>
<evidence type="ECO:0000313" key="9">
    <source>
        <dbReference type="Proteomes" id="UP000263833"/>
    </source>
</evidence>
<comment type="subcellular location">
    <subcellularLocation>
        <location evidence="4">Cell membrane</location>
        <topology evidence="4">Lipid-anchor</topology>
    </subcellularLocation>
</comment>
<dbReference type="InterPro" id="IPR036908">
    <property type="entry name" value="RlpA-like_sf"/>
</dbReference>
<accession>A0A371BGX9</accession>